<reference evidence="1" key="1">
    <citation type="submission" date="2012-07" db="EMBL/GenBank/DDBJ databases">
        <authorList>
            <person name="Cummings C."/>
        </authorList>
    </citation>
    <scope>NUCLEOTIDE SEQUENCE</scope>
    <source>
        <strain evidence="1">1330</strain>
    </source>
</reference>
<proteinExistence type="predicted"/>
<dbReference type="Proteomes" id="UP000009340">
    <property type="component" value="Unassembled WGS sequence"/>
</dbReference>
<gene>
    <name evidence="1" type="ORF">BN137_416</name>
</gene>
<sequence>MYDAQSRRLLLKEGGGFLFYASQITSSRPRFLYKCYPK</sequence>
<name>K7ZXN6_9ENTR</name>
<dbReference type="AlphaFoldDB" id="K7ZXN6"/>
<accession>K7ZXN6</accession>
<dbReference type="EMBL" id="CAKW01000014">
    <property type="protein sequence ID" value="CCJ71081.1"/>
    <property type="molecule type" value="Genomic_DNA"/>
</dbReference>
<comment type="caution">
    <text evidence="1">The sequence shown here is derived from an EMBL/GenBank/DDBJ whole genome shotgun (WGS) entry which is preliminary data.</text>
</comment>
<evidence type="ECO:0000313" key="1">
    <source>
        <dbReference type="EMBL" id="CCJ71081.1"/>
    </source>
</evidence>
<organism evidence="1 2">
    <name type="scientific">Cronobacter condimenti 1330</name>
    <dbReference type="NCBI Taxonomy" id="1073999"/>
    <lineage>
        <taxon>Bacteria</taxon>
        <taxon>Pseudomonadati</taxon>
        <taxon>Pseudomonadota</taxon>
        <taxon>Gammaproteobacteria</taxon>
        <taxon>Enterobacterales</taxon>
        <taxon>Enterobacteriaceae</taxon>
        <taxon>Cronobacter</taxon>
    </lineage>
</organism>
<evidence type="ECO:0000313" key="2">
    <source>
        <dbReference type="Proteomes" id="UP000009340"/>
    </source>
</evidence>
<protein>
    <submittedName>
        <fullName evidence="1">Uncharacterized protein</fullName>
    </submittedName>
</protein>